<evidence type="ECO:0000313" key="3">
    <source>
        <dbReference type="Proteomes" id="UP000756346"/>
    </source>
</evidence>
<evidence type="ECO:0000256" key="1">
    <source>
        <dbReference type="SAM" id="MobiDB-lite"/>
    </source>
</evidence>
<accession>A0A9P9BRP8</accession>
<gene>
    <name evidence="2" type="ORF">B0I36DRAFT_348258</name>
</gene>
<dbReference type="RefSeq" id="XP_046013993.1">
    <property type="nucleotide sequence ID" value="XM_046156669.1"/>
</dbReference>
<reference evidence="2" key="1">
    <citation type="journal article" date="2021" name="Nat. Commun.">
        <title>Genetic determinants of endophytism in the Arabidopsis root mycobiome.</title>
        <authorList>
            <person name="Mesny F."/>
            <person name="Miyauchi S."/>
            <person name="Thiergart T."/>
            <person name="Pickel B."/>
            <person name="Atanasova L."/>
            <person name="Karlsson M."/>
            <person name="Huettel B."/>
            <person name="Barry K.W."/>
            <person name="Haridas S."/>
            <person name="Chen C."/>
            <person name="Bauer D."/>
            <person name="Andreopoulos W."/>
            <person name="Pangilinan J."/>
            <person name="LaButti K."/>
            <person name="Riley R."/>
            <person name="Lipzen A."/>
            <person name="Clum A."/>
            <person name="Drula E."/>
            <person name="Henrissat B."/>
            <person name="Kohler A."/>
            <person name="Grigoriev I.V."/>
            <person name="Martin F.M."/>
            <person name="Hacquard S."/>
        </authorList>
    </citation>
    <scope>NUCLEOTIDE SEQUENCE</scope>
    <source>
        <strain evidence="2">MPI-CAGE-CH-0230</strain>
    </source>
</reference>
<dbReference type="AlphaFoldDB" id="A0A9P9BRP8"/>
<dbReference type="EMBL" id="JAGTJQ010000004">
    <property type="protein sequence ID" value="KAH7033161.1"/>
    <property type="molecule type" value="Genomic_DNA"/>
</dbReference>
<feature type="region of interest" description="Disordered" evidence="1">
    <location>
        <begin position="37"/>
        <end position="130"/>
    </location>
</feature>
<organism evidence="2 3">
    <name type="scientific">Microdochium trichocladiopsis</name>
    <dbReference type="NCBI Taxonomy" id="1682393"/>
    <lineage>
        <taxon>Eukaryota</taxon>
        <taxon>Fungi</taxon>
        <taxon>Dikarya</taxon>
        <taxon>Ascomycota</taxon>
        <taxon>Pezizomycotina</taxon>
        <taxon>Sordariomycetes</taxon>
        <taxon>Xylariomycetidae</taxon>
        <taxon>Xylariales</taxon>
        <taxon>Microdochiaceae</taxon>
        <taxon>Microdochium</taxon>
    </lineage>
</organism>
<sequence>MAAGSLLARIKSEASVHVAQLVQGGTESHNQYKAASVTTNGLGNSGAHAMHASTGYSGTAPIPRTPHLRPRQGHNRRAVPETPSRAVFQQATAGEKMETPGDQGEPPDALGSKLRHQRAPDGGPHQHTGSLLDSVEFHLTGTDGCSPLV</sequence>
<keyword evidence="3" id="KW-1185">Reference proteome</keyword>
<comment type="caution">
    <text evidence="2">The sequence shown here is derived from an EMBL/GenBank/DDBJ whole genome shotgun (WGS) entry which is preliminary data.</text>
</comment>
<proteinExistence type="predicted"/>
<dbReference type="GeneID" id="70186215"/>
<protein>
    <submittedName>
        <fullName evidence="2">Uncharacterized protein</fullName>
    </submittedName>
</protein>
<dbReference type="Proteomes" id="UP000756346">
    <property type="component" value="Unassembled WGS sequence"/>
</dbReference>
<evidence type="ECO:0000313" key="2">
    <source>
        <dbReference type="EMBL" id="KAH7033161.1"/>
    </source>
</evidence>
<feature type="compositionally biased region" description="Basic residues" evidence="1">
    <location>
        <begin position="66"/>
        <end position="77"/>
    </location>
</feature>
<name>A0A9P9BRP8_9PEZI</name>